<dbReference type="AlphaFoldDB" id="A0A9E8MTZ4"/>
<feature type="transmembrane region" description="Helical" evidence="1">
    <location>
        <begin position="6"/>
        <end position="29"/>
    </location>
</feature>
<keyword evidence="3" id="KW-1185">Reference proteome</keyword>
<protein>
    <submittedName>
        <fullName evidence="2">DUF4271 domain-containing protein</fullName>
    </submittedName>
</protein>
<reference evidence="2" key="1">
    <citation type="submission" date="2022-11" db="EMBL/GenBank/DDBJ databases">
        <title>Lacinutrix neustonica HL-RS19T sp. nov., isolated from the surface microlayer sample of brackish Lake Shihwa.</title>
        <authorList>
            <person name="Choi J.Y."/>
            <person name="Hwang C.Y."/>
        </authorList>
    </citation>
    <scope>NUCLEOTIDE SEQUENCE</scope>
    <source>
        <strain evidence="2">HL-RS19</strain>
    </source>
</reference>
<proteinExistence type="predicted"/>
<accession>A0A9E8MTZ4</accession>
<organism evidence="2 3">
    <name type="scientific">Lacinutrix neustonica</name>
    <dbReference type="NCBI Taxonomy" id="2980107"/>
    <lineage>
        <taxon>Bacteria</taxon>
        <taxon>Pseudomonadati</taxon>
        <taxon>Bacteroidota</taxon>
        <taxon>Flavobacteriia</taxon>
        <taxon>Flavobacteriales</taxon>
        <taxon>Flavobacteriaceae</taxon>
        <taxon>Lacinutrix</taxon>
    </lineage>
</organism>
<gene>
    <name evidence="2" type="ORF">N7U66_14540</name>
</gene>
<evidence type="ECO:0000313" key="3">
    <source>
        <dbReference type="Proteomes" id="UP001164705"/>
    </source>
</evidence>
<sequence length="214" mass="24893">MLREIISTEIYTVLLVLCLLLVSITKLLYPKRFRDFASILINYRYLKIYARDQKFPDTFEALLFSNLVIGISILGFVSYHLNSHIDPSSQITLYKLAFAILIIITVKILMERLVSSILKMDSIISEYLFVKISYKTFIGLLLIPLNALLIYTLDVTQTIIITFVTLLLLINLIGILIFIKDNLRLLKNNLFYFILYLCTLEISPYFILYKLITK</sequence>
<name>A0A9E8MTZ4_9FLAO</name>
<keyword evidence="1" id="KW-1133">Transmembrane helix</keyword>
<feature type="transmembrane region" description="Helical" evidence="1">
    <location>
        <begin position="159"/>
        <end position="179"/>
    </location>
</feature>
<dbReference type="KEGG" id="lnu:N7U66_14540"/>
<dbReference type="EMBL" id="CP113088">
    <property type="protein sequence ID" value="WAC01301.1"/>
    <property type="molecule type" value="Genomic_DNA"/>
</dbReference>
<feature type="transmembrane region" description="Helical" evidence="1">
    <location>
        <begin position="93"/>
        <end position="111"/>
    </location>
</feature>
<feature type="transmembrane region" description="Helical" evidence="1">
    <location>
        <begin position="132"/>
        <end position="153"/>
    </location>
</feature>
<evidence type="ECO:0000313" key="2">
    <source>
        <dbReference type="EMBL" id="WAC01301.1"/>
    </source>
</evidence>
<dbReference type="Pfam" id="PF14093">
    <property type="entry name" value="DUF4271"/>
    <property type="match status" value="1"/>
</dbReference>
<dbReference type="InterPro" id="IPR025367">
    <property type="entry name" value="DUF4271"/>
</dbReference>
<feature type="transmembrane region" description="Helical" evidence="1">
    <location>
        <begin position="191"/>
        <end position="212"/>
    </location>
</feature>
<dbReference type="RefSeq" id="WP_267675915.1">
    <property type="nucleotide sequence ID" value="NZ_CP113088.1"/>
</dbReference>
<evidence type="ECO:0000256" key="1">
    <source>
        <dbReference type="SAM" id="Phobius"/>
    </source>
</evidence>
<keyword evidence="1" id="KW-0812">Transmembrane</keyword>
<dbReference type="Proteomes" id="UP001164705">
    <property type="component" value="Chromosome"/>
</dbReference>
<keyword evidence="1" id="KW-0472">Membrane</keyword>
<feature type="transmembrane region" description="Helical" evidence="1">
    <location>
        <begin position="61"/>
        <end position="81"/>
    </location>
</feature>